<gene>
    <name evidence="1" type="ORF">FA95DRAFT_1607426</name>
</gene>
<dbReference type="EMBL" id="MU275942">
    <property type="protein sequence ID" value="KAI0045767.1"/>
    <property type="molecule type" value="Genomic_DNA"/>
</dbReference>
<protein>
    <submittedName>
        <fullName evidence="1">Family S53 protease</fullName>
    </submittedName>
</protein>
<keyword evidence="2" id="KW-1185">Reference proteome</keyword>
<accession>A0ACB8RPH1</accession>
<keyword evidence="1" id="KW-0378">Hydrolase</keyword>
<evidence type="ECO:0000313" key="2">
    <source>
        <dbReference type="Proteomes" id="UP000814033"/>
    </source>
</evidence>
<keyword evidence="1" id="KW-0645">Protease</keyword>
<reference evidence="1" key="2">
    <citation type="journal article" date="2022" name="New Phytol.">
        <title>Evolutionary transition to the ectomycorrhizal habit in the genomes of a hyperdiverse lineage of mushroom-forming fungi.</title>
        <authorList>
            <person name="Looney B."/>
            <person name="Miyauchi S."/>
            <person name="Morin E."/>
            <person name="Drula E."/>
            <person name="Courty P.E."/>
            <person name="Kohler A."/>
            <person name="Kuo A."/>
            <person name="LaButti K."/>
            <person name="Pangilinan J."/>
            <person name="Lipzen A."/>
            <person name="Riley R."/>
            <person name="Andreopoulos W."/>
            <person name="He G."/>
            <person name="Johnson J."/>
            <person name="Nolan M."/>
            <person name="Tritt A."/>
            <person name="Barry K.W."/>
            <person name="Grigoriev I.V."/>
            <person name="Nagy L.G."/>
            <person name="Hibbett D."/>
            <person name="Henrissat B."/>
            <person name="Matheny P.B."/>
            <person name="Labbe J."/>
            <person name="Martin F.M."/>
        </authorList>
    </citation>
    <scope>NUCLEOTIDE SEQUENCE</scope>
    <source>
        <strain evidence="1">FP105234-sp</strain>
    </source>
</reference>
<comment type="caution">
    <text evidence="1">The sequence shown here is derived from an EMBL/GenBank/DDBJ whole genome shotgun (WGS) entry which is preliminary data.</text>
</comment>
<evidence type="ECO:0000313" key="1">
    <source>
        <dbReference type="EMBL" id="KAI0045767.1"/>
    </source>
</evidence>
<name>A0ACB8RPH1_9AGAM</name>
<organism evidence="1 2">
    <name type="scientific">Auriscalpium vulgare</name>
    <dbReference type="NCBI Taxonomy" id="40419"/>
    <lineage>
        <taxon>Eukaryota</taxon>
        <taxon>Fungi</taxon>
        <taxon>Dikarya</taxon>
        <taxon>Basidiomycota</taxon>
        <taxon>Agaricomycotina</taxon>
        <taxon>Agaricomycetes</taxon>
        <taxon>Russulales</taxon>
        <taxon>Auriscalpiaceae</taxon>
        <taxon>Auriscalpium</taxon>
    </lineage>
</organism>
<sequence length="559" mass="58386">MARALFLFASLASLAHAQPNIVQERRDVAPPGFVHVDLAPIDHILTLRIGVTQSNVSGLIDALYAVSTPGGSQYGKHLSSQAAHAFAAPDAHTSSAVQAWLASHNLTAAPATPAGDWLRISLSVAQANKLLYTNFSIFEHQASGKRSVRTLAYSLPADLKAHVNFVHPTTTFPTYAVGKQIIFEARPAPARFTASGIATAPASCATAVTPACLQDLYGIPSRQATQSSNVIAVAGFSDQYANEADLQAFLAMYRPDLPANTAFATVLVNGGSDPQTPGTAGTEGDLDTEYTVGVAGGVPVQFVSVGDPTGDELDSAFAFIEFLLSEEPMPKVMTMSYSVDEASISFSIANQLCYAIAQLGARGMSLFASSGDGGVAGHAGPSCTNFAPTFPGSCPFMTSVGSTNGLPETAANFSSGGFSNYFSTPGYQIAEVRAFQRSLNGTYAGLYNTSGRGFPDVSALGRHVEIVWRGLFGTAAGTSCSTPITASLFAMLNDELISAGRPSLGFLNPFIYAHRELFTDITSGNNPGCNTTGFNAGKGWDPARVGTPVYSRLRSAVGL</sequence>
<proteinExistence type="predicted"/>
<reference evidence="1" key="1">
    <citation type="submission" date="2021-02" db="EMBL/GenBank/DDBJ databases">
        <authorList>
            <consortium name="DOE Joint Genome Institute"/>
            <person name="Ahrendt S."/>
            <person name="Looney B.P."/>
            <person name="Miyauchi S."/>
            <person name="Morin E."/>
            <person name="Drula E."/>
            <person name="Courty P.E."/>
            <person name="Chicoki N."/>
            <person name="Fauchery L."/>
            <person name="Kohler A."/>
            <person name="Kuo A."/>
            <person name="Labutti K."/>
            <person name="Pangilinan J."/>
            <person name="Lipzen A."/>
            <person name="Riley R."/>
            <person name="Andreopoulos W."/>
            <person name="He G."/>
            <person name="Johnson J."/>
            <person name="Barry K.W."/>
            <person name="Grigoriev I.V."/>
            <person name="Nagy L."/>
            <person name="Hibbett D."/>
            <person name="Henrissat B."/>
            <person name="Matheny P.B."/>
            <person name="Labbe J."/>
            <person name="Martin F."/>
        </authorList>
    </citation>
    <scope>NUCLEOTIDE SEQUENCE</scope>
    <source>
        <strain evidence="1">FP105234-sp</strain>
    </source>
</reference>
<dbReference type="Proteomes" id="UP000814033">
    <property type="component" value="Unassembled WGS sequence"/>
</dbReference>